<dbReference type="EMBL" id="KV878680">
    <property type="protein sequence ID" value="OJJ76635.1"/>
    <property type="molecule type" value="Genomic_DNA"/>
</dbReference>
<reference evidence="2" key="1">
    <citation type="journal article" date="2017" name="Genome Biol.">
        <title>Comparative genomics reveals high biological diversity and specific adaptations in the industrially and medically important fungal genus Aspergillus.</title>
        <authorList>
            <person name="de Vries R.P."/>
            <person name="Riley R."/>
            <person name="Wiebenga A."/>
            <person name="Aguilar-Osorio G."/>
            <person name="Amillis S."/>
            <person name="Uchima C.A."/>
            <person name="Anderluh G."/>
            <person name="Asadollahi M."/>
            <person name="Askin M."/>
            <person name="Barry K."/>
            <person name="Battaglia E."/>
            <person name="Bayram O."/>
            <person name="Benocci T."/>
            <person name="Braus-Stromeyer S.A."/>
            <person name="Caldana C."/>
            <person name="Canovas D."/>
            <person name="Cerqueira G.C."/>
            <person name="Chen F."/>
            <person name="Chen W."/>
            <person name="Choi C."/>
            <person name="Clum A."/>
            <person name="Dos Santos R.A."/>
            <person name="Damasio A.R."/>
            <person name="Diallinas G."/>
            <person name="Emri T."/>
            <person name="Fekete E."/>
            <person name="Flipphi M."/>
            <person name="Freyberg S."/>
            <person name="Gallo A."/>
            <person name="Gournas C."/>
            <person name="Habgood R."/>
            <person name="Hainaut M."/>
            <person name="Harispe M.L."/>
            <person name="Henrissat B."/>
            <person name="Hilden K.S."/>
            <person name="Hope R."/>
            <person name="Hossain A."/>
            <person name="Karabika E."/>
            <person name="Karaffa L."/>
            <person name="Karanyi Z."/>
            <person name="Krasevec N."/>
            <person name="Kuo A."/>
            <person name="Kusch H."/>
            <person name="LaButti K."/>
            <person name="Lagendijk E.L."/>
            <person name="Lapidus A."/>
            <person name="Levasseur A."/>
            <person name="Lindquist E."/>
            <person name="Lipzen A."/>
            <person name="Logrieco A.F."/>
            <person name="MacCabe A."/>
            <person name="Maekelae M.R."/>
            <person name="Malavazi I."/>
            <person name="Melin P."/>
            <person name="Meyer V."/>
            <person name="Mielnichuk N."/>
            <person name="Miskei M."/>
            <person name="Molnar A.P."/>
            <person name="Mule G."/>
            <person name="Ngan C.Y."/>
            <person name="Orejas M."/>
            <person name="Orosz E."/>
            <person name="Ouedraogo J.P."/>
            <person name="Overkamp K.M."/>
            <person name="Park H.-S."/>
            <person name="Perrone G."/>
            <person name="Piumi F."/>
            <person name="Punt P.J."/>
            <person name="Ram A.F."/>
            <person name="Ramon A."/>
            <person name="Rauscher S."/>
            <person name="Record E."/>
            <person name="Riano-Pachon D.M."/>
            <person name="Robert V."/>
            <person name="Roehrig J."/>
            <person name="Ruller R."/>
            <person name="Salamov A."/>
            <person name="Salih N.S."/>
            <person name="Samson R.A."/>
            <person name="Sandor E."/>
            <person name="Sanguinetti M."/>
            <person name="Schuetze T."/>
            <person name="Sepcic K."/>
            <person name="Shelest E."/>
            <person name="Sherlock G."/>
            <person name="Sophianopoulou V."/>
            <person name="Squina F.M."/>
            <person name="Sun H."/>
            <person name="Susca A."/>
            <person name="Todd R.B."/>
            <person name="Tsang A."/>
            <person name="Unkles S.E."/>
            <person name="van de Wiele N."/>
            <person name="van Rossen-Uffink D."/>
            <person name="Oliveira J.V."/>
            <person name="Vesth T.C."/>
            <person name="Visser J."/>
            <person name="Yu J.-H."/>
            <person name="Zhou M."/>
            <person name="Andersen M.R."/>
            <person name="Archer D.B."/>
            <person name="Baker S.E."/>
            <person name="Benoit I."/>
            <person name="Brakhage A.A."/>
            <person name="Braus G.H."/>
            <person name="Fischer R."/>
            <person name="Frisvad J.C."/>
            <person name="Goldman G.H."/>
            <person name="Houbraken J."/>
            <person name="Oakley B."/>
            <person name="Pocsi I."/>
            <person name="Scazzocchio C."/>
            <person name="Seiboth B."/>
            <person name="vanKuyk P.A."/>
            <person name="Wortman J."/>
            <person name="Dyer P.S."/>
            <person name="Grigoriev I.V."/>
        </authorList>
    </citation>
    <scope>NUCLEOTIDE SEQUENCE [LARGE SCALE GENOMIC DNA]</scope>
    <source>
        <strain evidence="2">CBS 101740 / IMI 381727 / IBT 21946</strain>
    </source>
</reference>
<name>A0A1L9UY58_ASPBC</name>
<evidence type="ECO:0000313" key="1">
    <source>
        <dbReference type="EMBL" id="OJJ76635.1"/>
    </source>
</evidence>
<evidence type="ECO:0000313" key="2">
    <source>
        <dbReference type="Proteomes" id="UP000184499"/>
    </source>
</evidence>
<organism evidence="1 2">
    <name type="scientific">Aspergillus brasiliensis (strain CBS 101740 / IMI 381727 / IBT 21946)</name>
    <dbReference type="NCBI Taxonomy" id="767769"/>
    <lineage>
        <taxon>Eukaryota</taxon>
        <taxon>Fungi</taxon>
        <taxon>Dikarya</taxon>
        <taxon>Ascomycota</taxon>
        <taxon>Pezizomycotina</taxon>
        <taxon>Eurotiomycetes</taxon>
        <taxon>Eurotiomycetidae</taxon>
        <taxon>Eurotiales</taxon>
        <taxon>Aspergillaceae</taxon>
        <taxon>Aspergillus</taxon>
        <taxon>Aspergillus subgen. Circumdati</taxon>
    </lineage>
</organism>
<proteinExistence type="predicted"/>
<accession>A0A1L9UY58</accession>
<sequence length="119" mass="12986">MLISDRSSTPEGAIQVPGPGTRLLGREFVLACPSLSAEWTLIVGNPCAMGVRPYVAGRKHNATSPSCCELCFRSCIICCSVTDQFHRTRARCHPLSSDHRTDGQELWCNLRPNQASSVP</sequence>
<keyword evidence="2" id="KW-1185">Reference proteome</keyword>
<dbReference type="Proteomes" id="UP000184499">
    <property type="component" value="Unassembled WGS sequence"/>
</dbReference>
<dbReference type="VEuPathDB" id="FungiDB:ASPBRDRAFT_415730"/>
<dbReference type="GeneID" id="93577088"/>
<dbReference type="OrthoDB" id="10315185at2759"/>
<dbReference type="RefSeq" id="XP_067483882.1">
    <property type="nucleotide sequence ID" value="XM_067624600.1"/>
</dbReference>
<gene>
    <name evidence="1" type="ORF">ASPBRDRAFT_415730</name>
</gene>
<dbReference type="AlphaFoldDB" id="A0A1L9UY58"/>
<protein>
    <submittedName>
        <fullName evidence="1">Uncharacterized protein</fullName>
    </submittedName>
</protein>